<dbReference type="SUPFAM" id="SSF46689">
    <property type="entry name" value="Homeodomain-like"/>
    <property type="match status" value="2"/>
</dbReference>
<evidence type="ECO:0000313" key="4">
    <source>
        <dbReference type="EMBL" id="MET3525683.1"/>
    </source>
</evidence>
<dbReference type="PROSITE" id="PS01124">
    <property type="entry name" value="HTH_ARAC_FAMILY_2"/>
    <property type="match status" value="1"/>
</dbReference>
<sequence>MRTRRIGIFAVQGVQLLDVSGPADVFAEANIQAGRPAYEILVLGAAPGMVRASSGMRLAVDGVLGRDHPSLDTLLVAGAPHLHLLPRDEQLFQRLREAAGQARRYGSVCTGAFLLAEAGLLSGRRVTTHWALAGRLAEAFPDLILDANAIHVRDGKVRTAAGVTAGLDLALALVEEDLGPELARDVASQLVMYFRRPGGQLQYSRGRQARPAGRSALQQVQRWVAAHPGDDHSIAELAARAGMSPRHFARLFRDEVGDTPSAWVEGVRIDAARGLLEQGQPPKLAGARCGFASVETFRRAFERRVGVSPAAYRRQHAAG</sequence>
<keyword evidence="5" id="KW-1185">Reference proteome</keyword>
<dbReference type="Pfam" id="PF12833">
    <property type="entry name" value="HTH_18"/>
    <property type="match status" value="1"/>
</dbReference>
<dbReference type="SMART" id="SM00342">
    <property type="entry name" value="HTH_ARAC"/>
    <property type="match status" value="1"/>
</dbReference>
<comment type="caution">
    <text evidence="4">The sequence shown here is derived from an EMBL/GenBank/DDBJ whole genome shotgun (WGS) entry which is preliminary data.</text>
</comment>
<dbReference type="Pfam" id="PF01965">
    <property type="entry name" value="DJ-1_PfpI"/>
    <property type="match status" value="1"/>
</dbReference>
<protein>
    <submittedName>
        <fullName evidence="4">Transcriptional regulator GlxA family with amidase domain</fullName>
    </submittedName>
</protein>
<accession>A0ABV2EF75</accession>
<dbReference type="Proteomes" id="UP001549110">
    <property type="component" value="Unassembled WGS sequence"/>
</dbReference>
<evidence type="ECO:0000259" key="3">
    <source>
        <dbReference type="PROSITE" id="PS01124"/>
    </source>
</evidence>
<keyword evidence="2" id="KW-0804">Transcription</keyword>
<evidence type="ECO:0000256" key="2">
    <source>
        <dbReference type="ARBA" id="ARBA00023163"/>
    </source>
</evidence>
<gene>
    <name evidence="4" type="ORF">ABID41_000778</name>
</gene>
<dbReference type="InterPro" id="IPR029062">
    <property type="entry name" value="Class_I_gatase-like"/>
</dbReference>
<dbReference type="PANTHER" id="PTHR43130:SF3">
    <property type="entry name" value="HTH-TYPE TRANSCRIPTIONAL REGULATOR RV1931C"/>
    <property type="match status" value="1"/>
</dbReference>
<dbReference type="InterPro" id="IPR009057">
    <property type="entry name" value="Homeodomain-like_sf"/>
</dbReference>
<dbReference type="PANTHER" id="PTHR43130">
    <property type="entry name" value="ARAC-FAMILY TRANSCRIPTIONAL REGULATOR"/>
    <property type="match status" value="1"/>
</dbReference>
<evidence type="ECO:0000313" key="5">
    <source>
        <dbReference type="Proteomes" id="UP001549110"/>
    </source>
</evidence>
<dbReference type="RefSeq" id="WP_331931681.1">
    <property type="nucleotide sequence ID" value="NZ_JBEPLU010000001.1"/>
</dbReference>
<dbReference type="InterPro" id="IPR052158">
    <property type="entry name" value="INH-QAR"/>
</dbReference>
<dbReference type="InterPro" id="IPR002818">
    <property type="entry name" value="DJ-1/PfpI"/>
</dbReference>
<dbReference type="Gene3D" id="1.10.10.60">
    <property type="entry name" value="Homeodomain-like"/>
    <property type="match status" value="1"/>
</dbReference>
<evidence type="ECO:0000256" key="1">
    <source>
        <dbReference type="ARBA" id="ARBA00023015"/>
    </source>
</evidence>
<feature type="domain" description="HTH araC/xylS-type" evidence="3">
    <location>
        <begin position="218"/>
        <end position="315"/>
    </location>
</feature>
<name>A0ABV2EF75_9CAUL</name>
<dbReference type="CDD" id="cd03137">
    <property type="entry name" value="GATase1_AraC_1"/>
    <property type="match status" value="1"/>
</dbReference>
<reference evidence="4 5" key="1">
    <citation type="submission" date="2024-06" db="EMBL/GenBank/DDBJ databases">
        <title>Genomic Encyclopedia of Type Strains, Phase IV (KMG-IV): sequencing the most valuable type-strain genomes for metagenomic binning, comparative biology and taxonomic classification.</title>
        <authorList>
            <person name="Goeker M."/>
        </authorList>
    </citation>
    <scope>NUCLEOTIDE SEQUENCE [LARGE SCALE GENOMIC DNA]</scope>
    <source>
        <strain evidence="4 5">DSM 17809</strain>
    </source>
</reference>
<proteinExistence type="predicted"/>
<dbReference type="EMBL" id="JBEPLU010000001">
    <property type="protein sequence ID" value="MET3525683.1"/>
    <property type="molecule type" value="Genomic_DNA"/>
</dbReference>
<dbReference type="InterPro" id="IPR018060">
    <property type="entry name" value="HTH_AraC"/>
</dbReference>
<dbReference type="SUPFAM" id="SSF52317">
    <property type="entry name" value="Class I glutamine amidotransferase-like"/>
    <property type="match status" value="1"/>
</dbReference>
<keyword evidence="1" id="KW-0805">Transcription regulation</keyword>
<dbReference type="Gene3D" id="3.40.50.880">
    <property type="match status" value="1"/>
</dbReference>
<organism evidence="4 5">
    <name type="scientific">Phenylobacterium koreense</name>
    <dbReference type="NCBI Taxonomy" id="266125"/>
    <lineage>
        <taxon>Bacteria</taxon>
        <taxon>Pseudomonadati</taxon>
        <taxon>Pseudomonadota</taxon>
        <taxon>Alphaproteobacteria</taxon>
        <taxon>Caulobacterales</taxon>
        <taxon>Caulobacteraceae</taxon>
        <taxon>Phenylobacterium</taxon>
    </lineage>
</organism>